<name>A0A218WT20_PUNGR</name>
<dbReference type="Proteomes" id="UP000197138">
    <property type="component" value="Unassembled WGS sequence"/>
</dbReference>
<dbReference type="EMBL" id="PGOL01001148">
    <property type="protein sequence ID" value="PKI60495.1"/>
    <property type="molecule type" value="Genomic_DNA"/>
</dbReference>
<gene>
    <name evidence="2" type="ORF">CDL15_Pgr009437</name>
    <name evidence="3" type="ORF">CRG98_019149</name>
</gene>
<feature type="compositionally biased region" description="Low complexity" evidence="1">
    <location>
        <begin position="116"/>
        <end position="125"/>
    </location>
</feature>
<dbReference type="AlphaFoldDB" id="A0A218WT20"/>
<dbReference type="Proteomes" id="UP000233551">
    <property type="component" value="Unassembled WGS sequence"/>
</dbReference>
<evidence type="ECO:0000256" key="1">
    <source>
        <dbReference type="SAM" id="MobiDB-lite"/>
    </source>
</evidence>
<dbReference type="OrthoDB" id="1649181at2759"/>
<dbReference type="EMBL" id="MTKT01003224">
    <property type="protein sequence ID" value="OWM75793.1"/>
    <property type="molecule type" value="Genomic_DNA"/>
</dbReference>
<reference evidence="2" key="2">
    <citation type="submission" date="2017-06" db="EMBL/GenBank/DDBJ databases">
        <title>The pomegranate genome and the genomics of punicalagin biosynthesis.</title>
        <authorList>
            <person name="Xu C."/>
        </authorList>
    </citation>
    <scope>NUCLEOTIDE SEQUENCE [LARGE SCALE GENOMIC DNA]</scope>
    <source>
        <tissue evidence="2">Fresh leaf</tissue>
    </source>
</reference>
<sequence>MGSHHSFGSGLDRIINCSKPVSFEDDIYYAELERQILQLTADDEEDDSKPINFSPSKRASNAITTEAWFAAWADFAVPENDGNKNSAQSCVPSSHQFIKSNGTGVFIPHAVKSQTRSSSGRMSNNSRRRIYRQTAKNDNQRVYN</sequence>
<protein>
    <submittedName>
        <fullName evidence="2">Uncharacterized protein</fullName>
    </submittedName>
</protein>
<organism evidence="2 4">
    <name type="scientific">Punica granatum</name>
    <name type="common">Pomegranate</name>
    <dbReference type="NCBI Taxonomy" id="22663"/>
    <lineage>
        <taxon>Eukaryota</taxon>
        <taxon>Viridiplantae</taxon>
        <taxon>Streptophyta</taxon>
        <taxon>Embryophyta</taxon>
        <taxon>Tracheophyta</taxon>
        <taxon>Spermatophyta</taxon>
        <taxon>Magnoliopsida</taxon>
        <taxon>eudicotyledons</taxon>
        <taxon>Gunneridae</taxon>
        <taxon>Pentapetalae</taxon>
        <taxon>rosids</taxon>
        <taxon>malvids</taxon>
        <taxon>Myrtales</taxon>
        <taxon>Lythraceae</taxon>
        <taxon>Punica</taxon>
    </lineage>
</organism>
<evidence type="ECO:0000313" key="2">
    <source>
        <dbReference type="EMBL" id="OWM75793.1"/>
    </source>
</evidence>
<accession>A0A218WT20</accession>
<dbReference type="PANTHER" id="PTHR34956:SF1">
    <property type="entry name" value="DUF4005 DOMAIN-CONTAINING PROTEIN"/>
    <property type="match status" value="1"/>
</dbReference>
<keyword evidence="5" id="KW-1185">Reference proteome</keyword>
<comment type="caution">
    <text evidence="2">The sequence shown here is derived from an EMBL/GenBank/DDBJ whole genome shotgun (WGS) entry which is preliminary data.</text>
</comment>
<feature type="compositionally biased region" description="Polar residues" evidence="1">
    <location>
        <begin position="134"/>
        <end position="144"/>
    </location>
</feature>
<evidence type="ECO:0000313" key="3">
    <source>
        <dbReference type="EMBL" id="PKI60495.1"/>
    </source>
</evidence>
<dbReference type="GeneID" id="116211769"/>
<reference evidence="3 5" key="3">
    <citation type="submission" date="2017-11" db="EMBL/GenBank/DDBJ databases">
        <title>De-novo sequencing of pomegranate (Punica granatum L.) genome.</title>
        <authorList>
            <person name="Akparov Z."/>
            <person name="Amiraslanov A."/>
            <person name="Hajiyeva S."/>
            <person name="Abbasov M."/>
            <person name="Kaur K."/>
            <person name="Hamwieh A."/>
            <person name="Solovyev V."/>
            <person name="Salamov A."/>
            <person name="Braich B."/>
            <person name="Kosarev P."/>
            <person name="Mahmoud A."/>
            <person name="Hajiyev E."/>
            <person name="Babayeva S."/>
            <person name="Izzatullayeva V."/>
            <person name="Mammadov A."/>
            <person name="Mammadov A."/>
            <person name="Sharifova S."/>
            <person name="Ojaghi J."/>
            <person name="Eynullazada K."/>
            <person name="Bayramov B."/>
            <person name="Abdulazimova A."/>
            <person name="Shahmuradov I."/>
        </authorList>
    </citation>
    <scope>NUCLEOTIDE SEQUENCE [LARGE SCALE GENOMIC DNA]</scope>
    <source>
        <strain evidence="3">AG2017</strain>
        <strain evidence="5">cv. AG2017</strain>
        <tissue evidence="3">Leaf</tissue>
    </source>
</reference>
<evidence type="ECO:0000313" key="5">
    <source>
        <dbReference type="Proteomes" id="UP000233551"/>
    </source>
</evidence>
<reference evidence="4" key="1">
    <citation type="journal article" date="2017" name="Plant J.">
        <title>The pomegranate (Punica granatum L.) genome and the genomics of punicalagin biosynthesis.</title>
        <authorList>
            <person name="Qin G."/>
            <person name="Xu C."/>
            <person name="Ming R."/>
            <person name="Tang H."/>
            <person name="Guyot R."/>
            <person name="Kramer E.M."/>
            <person name="Hu Y."/>
            <person name="Yi X."/>
            <person name="Qi Y."/>
            <person name="Xu X."/>
            <person name="Gao Z."/>
            <person name="Pan H."/>
            <person name="Jian J."/>
            <person name="Tian Y."/>
            <person name="Yue Z."/>
            <person name="Xu Y."/>
        </authorList>
    </citation>
    <scope>NUCLEOTIDE SEQUENCE [LARGE SCALE GENOMIC DNA]</scope>
    <source>
        <strain evidence="4">cv. Dabenzi</strain>
    </source>
</reference>
<dbReference type="PANTHER" id="PTHR34956">
    <property type="entry name" value="OS05G0397300 PROTEIN"/>
    <property type="match status" value="1"/>
</dbReference>
<proteinExistence type="predicted"/>
<evidence type="ECO:0000313" key="4">
    <source>
        <dbReference type="Proteomes" id="UP000197138"/>
    </source>
</evidence>
<feature type="region of interest" description="Disordered" evidence="1">
    <location>
        <begin position="111"/>
        <end position="144"/>
    </location>
</feature>